<dbReference type="EMBL" id="LJQG01000255">
    <property type="protein sequence ID" value="KPX15383.1"/>
    <property type="molecule type" value="Genomic_DNA"/>
</dbReference>
<evidence type="ECO:0000313" key="2">
    <source>
        <dbReference type="Proteomes" id="UP000050346"/>
    </source>
</evidence>
<accession>A0A0N8RCP7</accession>
<gene>
    <name evidence="1" type="ORF">ALO71_04774</name>
</gene>
<name>A0A0N8RCP7_PSEA0</name>
<sequence length="40" mass="4821">MRTGLRAPIVERRDLYQRFRQANLQTRSCQCRAKTARQLK</sequence>
<reference evidence="1 2" key="1">
    <citation type="submission" date="2015-09" db="EMBL/GenBank/DDBJ databases">
        <title>Genome announcement of multiple Pseudomonas syringae strains.</title>
        <authorList>
            <person name="Thakur S."/>
            <person name="Wang P.W."/>
            <person name="Gong Y."/>
            <person name="Weir B.S."/>
            <person name="Guttman D.S."/>
        </authorList>
    </citation>
    <scope>NUCLEOTIDE SEQUENCE [LARGE SCALE GENOMIC DNA]</scope>
    <source>
        <strain evidence="1 2">ICMP9150</strain>
    </source>
</reference>
<evidence type="ECO:0000313" key="1">
    <source>
        <dbReference type="EMBL" id="KPX15383.1"/>
    </source>
</evidence>
<comment type="caution">
    <text evidence="1">The sequence shown here is derived from an EMBL/GenBank/DDBJ whole genome shotgun (WGS) entry which is preliminary data.</text>
</comment>
<protein>
    <submittedName>
        <fullName evidence="1">Uncharacterized protein</fullName>
    </submittedName>
</protein>
<dbReference type="Proteomes" id="UP000050346">
    <property type="component" value="Unassembled WGS sequence"/>
</dbReference>
<proteinExistence type="predicted"/>
<dbReference type="PATRIC" id="fig|235272.12.peg.3478"/>
<organism evidence="1 2">
    <name type="scientific">Pseudomonas amygdali pv. dendropanacis</name>
    <dbReference type="NCBI Taxonomy" id="235272"/>
    <lineage>
        <taxon>Bacteria</taxon>
        <taxon>Pseudomonadati</taxon>
        <taxon>Pseudomonadota</taxon>
        <taxon>Gammaproteobacteria</taxon>
        <taxon>Pseudomonadales</taxon>
        <taxon>Pseudomonadaceae</taxon>
        <taxon>Pseudomonas</taxon>
        <taxon>Pseudomonas amygdali</taxon>
    </lineage>
</organism>
<dbReference type="AlphaFoldDB" id="A0A0N8RCP7"/>